<dbReference type="EMBL" id="BARS01017507">
    <property type="protein sequence ID" value="GAF85995.1"/>
    <property type="molecule type" value="Genomic_DNA"/>
</dbReference>
<gene>
    <name evidence="1" type="ORF">S01H1_28631</name>
</gene>
<sequence length="77" mass="8654">TWLCSRIDSTSRDMGLSWGVTYEFIYNRETWDPWVYYVDKTTGQPPTGLTEGGTHPGKAKFRVYKMANFGALGLVGA</sequence>
<proteinExistence type="predicted"/>
<accession>X0UC17</accession>
<evidence type="ECO:0000313" key="1">
    <source>
        <dbReference type="EMBL" id="GAF85995.1"/>
    </source>
</evidence>
<dbReference type="AlphaFoldDB" id="X0UC17"/>
<feature type="non-terminal residue" evidence="1">
    <location>
        <position position="1"/>
    </location>
</feature>
<name>X0UC17_9ZZZZ</name>
<organism evidence="1">
    <name type="scientific">marine sediment metagenome</name>
    <dbReference type="NCBI Taxonomy" id="412755"/>
    <lineage>
        <taxon>unclassified sequences</taxon>
        <taxon>metagenomes</taxon>
        <taxon>ecological metagenomes</taxon>
    </lineage>
</organism>
<comment type="caution">
    <text evidence="1">The sequence shown here is derived from an EMBL/GenBank/DDBJ whole genome shotgun (WGS) entry which is preliminary data.</text>
</comment>
<protein>
    <submittedName>
        <fullName evidence="1">Uncharacterized protein</fullName>
    </submittedName>
</protein>
<reference evidence="1" key="1">
    <citation type="journal article" date="2014" name="Front. Microbiol.">
        <title>High frequency of phylogenetically diverse reductive dehalogenase-homologous genes in deep subseafloor sedimentary metagenomes.</title>
        <authorList>
            <person name="Kawai M."/>
            <person name="Futagami T."/>
            <person name="Toyoda A."/>
            <person name="Takaki Y."/>
            <person name="Nishi S."/>
            <person name="Hori S."/>
            <person name="Arai W."/>
            <person name="Tsubouchi T."/>
            <person name="Morono Y."/>
            <person name="Uchiyama I."/>
            <person name="Ito T."/>
            <person name="Fujiyama A."/>
            <person name="Inagaki F."/>
            <person name="Takami H."/>
        </authorList>
    </citation>
    <scope>NUCLEOTIDE SEQUENCE</scope>
    <source>
        <strain evidence="1">Expedition CK06-06</strain>
    </source>
</reference>